<evidence type="ECO:0000313" key="4">
    <source>
        <dbReference type="EMBL" id="KAA8889624.1"/>
    </source>
</evidence>
<sequence length="375" mass="38640">MLALTLPVAGIAGAAEPDVPQVSSGSAVAAVVHLPTPTGSFAVGRNVLHLVDSARSDPWTPAQSRELMVSMYYPAQRGGGSLAPYATDQESRLLLDGGGMAGVPAELLSKAGTNAVVDAAPVAGAYPMVVLSPGFTAGRFTLTALSEELASRGYVVAAVDHAGETFGTEFPGGRISTCVACDRVTDAASLKTVAETRARDVAFLLDRLTGPAPIWPHAGLIDKARIGMAGHSIGGASAAATMAVDARVRAGVDMDGSFPGIVPAAGLGERPFLMLGADGETSPGGDPSWDEAWTRLHGWKRWLTLAGADHDSFIDTGALAEQAGMPSQTALSGARAVELTRAVVAAFFDHQLRGLDEPLLDNPVAAFPEIRFHNP</sequence>
<dbReference type="PANTHER" id="PTHR10272:SF0">
    <property type="entry name" value="PLATELET-ACTIVATING FACTOR ACETYLHYDROLASE"/>
    <property type="match status" value="1"/>
</dbReference>
<dbReference type="SUPFAM" id="SSF53474">
    <property type="entry name" value="alpha/beta-Hydrolases"/>
    <property type="match status" value="1"/>
</dbReference>
<keyword evidence="2" id="KW-0442">Lipid degradation</keyword>
<evidence type="ECO:0000313" key="5">
    <source>
        <dbReference type="Proteomes" id="UP000323876"/>
    </source>
</evidence>
<dbReference type="Proteomes" id="UP000323876">
    <property type="component" value="Unassembled WGS sequence"/>
</dbReference>
<dbReference type="InterPro" id="IPR029058">
    <property type="entry name" value="AB_hydrolase_fold"/>
</dbReference>
<proteinExistence type="predicted"/>
<comment type="caution">
    <text evidence="4">The sequence shown here is derived from an EMBL/GenBank/DDBJ whole genome shotgun (WGS) entry which is preliminary data.</text>
</comment>
<dbReference type="Pfam" id="PF03403">
    <property type="entry name" value="PAF-AH_p_II"/>
    <property type="match status" value="1"/>
</dbReference>
<organism evidence="4 5">
    <name type="scientific">Nocardia colli</name>
    <dbReference type="NCBI Taxonomy" id="2545717"/>
    <lineage>
        <taxon>Bacteria</taxon>
        <taxon>Bacillati</taxon>
        <taxon>Actinomycetota</taxon>
        <taxon>Actinomycetes</taxon>
        <taxon>Mycobacteriales</taxon>
        <taxon>Nocardiaceae</taxon>
        <taxon>Nocardia</taxon>
    </lineage>
</organism>
<dbReference type="GO" id="GO:0003847">
    <property type="term" value="F:1-alkyl-2-acetylglycerophosphocholine esterase activity"/>
    <property type="evidence" value="ECO:0007669"/>
    <property type="project" value="TreeGrafter"/>
</dbReference>
<reference evidence="4 5" key="1">
    <citation type="submission" date="2019-09" db="EMBL/GenBank/DDBJ databases">
        <authorList>
            <person name="Wang X."/>
        </authorList>
    </citation>
    <scope>NUCLEOTIDE SEQUENCE [LARGE SCALE GENOMIC DNA]</scope>
    <source>
        <strain evidence="4 5">CICC 11023</strain>
    </source>
</reference>
<gene>
    <name evidence="4" type="ORF">F3087_08435</name>
</gene>
<dbReference type="PANTHER" id="PTHR10272">
    <property type="entry name" value="PLATELET-ACTIVATING FACTOR ACETYLHYDROLASE"/>
    <property type="match status" value="1"/>
</dbReference>
<name>A0A5N0EMW9_9NOCA</name>
<dbReference type="Gene3D" id="3.40.50.1820">
    <property type="entry name" value="alpha/beta hydrolase"/>
    <property type="match status" value="1"/>
</dbReference>
<evidence type="ECO:0000256" key="3">
    <source>
        <dbReference type="ARBA" id="ARBA00023098"/>
    </source>
</evidence>
<keyword evidence="3" id="KW-0443">Lipid metabolism</keyword>
<dbReference type="EMBL" id="VXLC01000003">
    <property type="protein sequence ID" value="KAA8889624.1"/>
    <property type="molecule type" value="Genomic_DNA"/>
</dbReference>
<evidence type="ECO:0000256" key="1">
    <source>
        <dbReference type="ARBA" id="ARBA00022801"/>
    </source>
</evidence>
<dbReference type="OrthoDB" id="569821at2"/>
<dbReference type="AlphaFoldDB" id="A0A5N0EMW9"/>
<accession>A0A5N0EMW9</accession>
<keyword evidence="5" id="KW-1185">Reference proteome</keyword>
<protein>
    <submittedName>
        <fullName evidence="4">Alpha/beta hydrolase</fullName>
    </submittedName>
</protein>
<evidence type="ECO:0000256" key="2">
    <source>
        <dbReference type="ARBA" id="ARBA00022963"/>
    </source>
</evidence>
<dbReference type="GO" id="GO:0016042">
    <property type="term" value="P:lipid catabolic process"/>
    <property type="evidence" value="ECO:0007669"/>
    <property type="project" value="UniProtKB-KW"/>
</dbReference>
<keyword evidence="1 4" id="KW-0378">Hydrolase</keyword>